<dbReference type="SUPFAM" id="SSF56112">
    <property type="entry name" value="Protein kinase-like (PK-like)"/>
    <property type="match status" value="1"/>
</dbReference>
<protein>
    <recommendedName>
        <fullName evidence="4">Protein kinase domain-containing protein</fullName>
    </recommendedName>
</protein>
<dbReference type="GO" id="GO:0004672">
    <property type="term" value="F:protein kinase activity"/>
    <property type="evidence" value="ECO:0007669"/>
    <property type="project" value="InterPro"/>
</dbReference>
<dbReference type="InterPro" id="IPR000719">
    <property type="entry name" value="Prot_kinase_dom"/>
</dbReference>
<organism evidence="5 6">
    <name type="scientific">Tritrichomonas foetus</name>
    <dbReference type="NCBI Taxonomy" id="1144522"/>
    <lineage>
        <taxon>Eukaryota</taxon>
        <taxon>Metamonada</taxon>
        <taxon>Parabasalia</taxon>
        <taxon>Tritrichomonadida</taxon>
        <taxon>Tritrichomonadidae</taxon>
        <taxon>Tritrichomonas</taxon>
    </lineage>
</organism>
<dbReference type="VEuPathDB" id="TrichDB:TRFO_41981"/>
<dbReference type="InterPro" id="IPR050167">
    <property type="entry name" value="Ser_Thr_protein_kinase"/>
</dbReference>
<dbReference type="AlphaFoldDB" id="A0A1J4KZ95"/>
<feature type="region of interest" description="Disordered" evidence="3">
    <location>
        <begin position="574"/>
        <end position="604"/>
    </location>
</feature>
<feature type="compositionally biased region" description="Low complexity" evidence="3">
    <location>
        <begin position="432"/>
        <end position="459"/>
    </location>
</feature>
<evidence type="ECO:0000256" key="3">
    <source>
        <dbReference type="SAM" id="MobiDB-lite"/>
    </source>
</evidence>
<feature type="domain" description="Protein kinase" evidence="4">
    <location>
        <begin position="49"/>
        <end position="316"/>
    </location>
</feature>
<dbReference type="RefSeq" id="XP_068369320.1">
    <property type="nucleotide sequence ID" value="XM_068514068.1"/>
</dbReference>
<feature type="coiled-coil region" evidence="2">
    <location>
        <begin position="345"/>
        <end position="429"/>
    </location>
</feature>
<keyword evidence="6" id="KW-1185">Reference proteome</keyword>
<dbReference type="GeneID" id="94848772"/>
<dbReference type="InterPro" id="IPR011009">
    <property type="entry name" value="Kinase-like_dom_sf"/>
</dbReference>
<keyword evidence="2" id="KW-0175">Coiled coil</keyword>
<dbReference type="GO" id="GO:0005524">
    <property type="term" value="F:ATP binding"/>
    <property type="evidence" value="ECO:0007669"/>
    <property type="project" value="InterPro"/>
</dbReference>
<evidence type="ECO:0000313" key="5">
    <source>
        <dbReference type="EMBL" id="OHT16184.1"/>
    </source>
</evidence>
<proteinExistence type="predicted"/>
<reference evidence="5" key="1">
    <citation type="submission" date="2016-10" db="EMBL/GenBank/DDBJ databases">
        <authorList>
            <person name="Benchimol M."/>
            <person name="Almeida L.G."/>
            <person name="Vasconcelos A.T."/>
            <person name="Perreira-Neves A."/>
            <person name="Rosa I.A."/>
            <person name="Tasca T."/>
            <person name="Bogo M.R."/>
            <person name="de Souza W."/>
        </authorList>
    </citation>
    <scope>NUCLEOTIDE SEQUENCE [LARGE SCALE GENOMIC DNA]</scope>
    <source>
        <strain evidence="5">K</strain>
    </source>
</reference>
<dbReference type="PANTHER" id="PTHR23257:SF958">
    <property type="entry name" value="SERINE_THREONINE-PROTEIN KINASE WNK4"/>
    <property type="match status" value="1"/>
</dbReference>
<evidence type="ECO:0000256" key="1">
    <source>
        <dbReference type="ARBA" id="ARBA00023170"/>
    </source>
</evidence>
<dbReference type="GO" id="GO:0005737">
    <property type="term" value="C:cytoplasm"/>
    <property type="evidence" value="ECO:0007669"/>
    <property type="project" value="TreeGrafter"/>
</dbReference>
<dbReference type="Gene3D" id="1.10.510.10">
    <property type="entry name" value="Transferase(Phosphotransferase) domain 1"/>
    <property type="match status" value="1"/>
</dbReference>
<dbReference type="OrthoDB" id="1405469at2759"/>
<evidence type="ECO:0000313" key="6">
    <source>
        <dbReference type="Proteomes" id="UP000179807"/>
    </source>
</evidence>
<keyword evidence="1" id="KW-0675">Receptor</keyword>
<accession>A0A1J4KZ95</accession>
<dbReference type="Proteomes" id="UP000179807">
    <property type="component" value="Unassembled WGS sequence"/>
</dbReference>
<dbReference type="InterPro" id="IPR008979">
    <property type="entry name" value="Galactose-bd-like_sf"/>
</dbReference>
<dbReference type="GO" id="GO:0007165">
    <property type="term" value="P:signal transduction"/>
    <property type="evidence" value="ECO:0007669"/>
    <property type="project" value="TreeGrafter"/>
</dbReference>
<evidence type="ECO:0000259" key="4">
    <source>
        <dbReference type="PROSITE" id="PS50011"/>
    </source>
</evidence>
<dbReference type="PROSITE" id="PS50011">
    <property type="entry name" value="PROTEIN_KINASE_DOM"/>
    <property type="match status" value="1"/>
</dbReference>
<feature type="region of interest" description="Disordered" evidence="3">
    <location>
        <begin position="431"/>
        <end position="460"/>
    </location>
</feature>
<dbReference type="Gene3D" id="2.60.120.260">
    <property type="entry name" value="Galactose-binding domain-like"/>
    <property type="match status" value="1"/>
</dbReference>
<dbReference type="PANTHER" id="PTHR23257">
    <property type="entry name" value="SERINE-THREONINE PROTEIN KINASE"/>
    <property type="match status" value="1"/>
</dbReference>
<sequence length="816" mass="91857">MNHPKSAFKLYYDFKKLLFANCNFRIIQMTLQLSESSRAKDLLIDPKDYTILNLIGNGSYGSVYLVKKNSSQECFSMKVVKCNILNQQQQQYLIREIEIMAIASYPSLLCLRGFSLPSGNDPTATLITDYMKNQSVFNMLSLERQKAAPPQWNMTQKYIIILGVAAGMMHLHSLSIMHRDLKPENILLDENFEPHIGDFGLAKQIILGDEKANTGKLGTPLYMAPELFSDQPYDMKVDVYSFGMIVYEILTGCRPFDEISNPWALGMKICNGERPPITSSISPNLRPLIESCWSQLSNARPTFADVFNYLYNQAVIPEECDMHAIEAYYKKISAKSAELSEKETIQALQAQISQQNTQISNIQASFSEFYANATKEQAALVDEIARIKKENSNLINEFRKTINQQKELLNNISRENQQLASELHQLKLNKANSNSSNSNQNTSNSSNANSESNYLSNNSIYDDSTASEKVYNSNDSTASDGNSKNLPVFQSGSSITQARSVNILNTVTPRTVPSIRMQPANFASLPKTQRIIPQAPGFSSPNPTALVSNPHTTSTHVFNTQTVQKTAPSQFLQPTTLPTASQQQQSAQSSTPSSNNSQILAQQQRQQQLQRQQQQQVQQQQQQKQQVQQQQQQQVQQQQKQQQVQQSPVNNLFNGIIAKLTSDNGGNLVEKGVIKIMGTSYNEFEDQKLKFLVDFTWNESWSSGYSDSSYIIFDFLRQVVNVTAYALKTYGCPRGMLHLKSWSLDGSNDNANWVEIDTQKDNSVLNNANAMALFTCNKPSTFYRYIRLRQTGPSHRGRGNGFALTNIEFYGQLRST</sequence>
<name>A0A1J4KZ95_9EUKA</name>
<dbReference type="CDD" id="cd13999">
    <property type="entry name" value="STKc_MAP3K-like"/>
    <property type="match status" value="1"/>
</dbReference>
<dbReference type="PROSITE" id="PS00108">
    <property type="entry name" value="PROTEIN_KINASE_ST"/>
    <property type="match status" value="1"/>
</dbReference>
<evidence type="ECO:0000256" key="2">
    <source>
        <dbReference type="SAM" id="Coils"/>
    </source>
</evidence>
<dbReference type="SMART" id="SM00220">
    <property type="entry name" value="S_TKc"/>
    <property type="match status" value="1"/>
</dbReference>
<gene>
    <name evidence="5" type="ORF">TRFO_41981</name>
</gene>
<dbReference type="InterPro" id="IPR008271">
    <property type="entry name" value="Ser/Thr_kinase_AS"/>
</dbReference>
<dbReference type="SUPFAM" id="SSF49785">
    <property type="entry name" value="Galactose-binding domain-like"/>
    <property type="match status" value="1"/>
</dbReference>
<comment type="caution">
    <text evidence="5">The sequence shown here is derived from an EMBL/GenBank/DDBJ whole genome shotgun (WGS) entry which is preliminary data.</text>
</comment>
<dbReference type="Pfam" id="PF00069">
    <property type="entry name" value="Pkinase"/>
    <property type="match status" value="1"/>
</dbReference>
<dbReference type="EMBL" id="MLAK01000135">
    <property type="protein sequence ID" value="OHT16184.1"/>
    <property type="molecule type" value="Genomic_DNA"/>
</dbReference>